<dbReference type="FunFam" id="3.90.640.10:FF:000002">
    <property type="entry name" value="Heat shock 70 kDa"/>
    <property type="match status" value="1"/>
</dbReference>
<keyword evidence="2" id="KW-0067">ATP-binding</keyword>
<keyword evidence="3" id="KW-0732">Signal</keyword>
<dbReference type="InterPro" id="IPR029047">
    <property type="entry name" value="HSP70_peptide-bd_sf"/>
</dbReference>
<dbReference type="STRING" id="74649.A0A2P6RXZ2"/>
<evidence type="ECO:0000256" key="1">
    <source>
        <dbReference type="ARBA" id="ARBA00022741"/>
    </source>
</evidence>
<dbReference type="InterPro" id="IPR043129">
    <property type="entry name" value="ATPase_NBD"/>
</dbReference>
<dbReference type="Pfam" id="PF00012">
    <property type="entry name" value="HSP70"/>
    <property type="match status" value="1"/>
</dbReference>
<dbReference type="Gramene" id="PRQ51274">
    <property type="protein sequence ID" value="PRQ51274"/>
    <property type="gene ID" value="RchiOBHm_Chr2g0142601"/>
</dbReference>
<dbReference type="SUPFAM" id="SSF53067">
    <property type="entry name" value="Actin-like ATPase domain"/>
    <property type="match status" value="1"/>
</dbReference>
<dbReference type="InterPro" id="IPR018181">
    <property type="entry name" value="Heat_shock_70_CS"/>
</dbReference>
<dbReference type="PROSITE" id="PS01036">
    <property type="entry name" value="HSP70_3"/>
    <property type="match status" value="1"/>
</dbReference>
<dbReference type="EMBL" id="PDCK01000040">
    <property type="protein sequence ID" value="PRQ51274.1"/>
    <property type="molecule type" value="Genomic_DNA"/>
</dbReference>
<sequence length="428" mass="47725">MAILLFFILVTGASSGMAFTGGNNAAMFMKMPETAEGQAAQDASTIAEHIEEKDILVYNLGGGALDVSIVHIDKGLFEVMATSGDIHLGGRIFDDRLVDFFITLIKRKYYHDIRKNNKAVAKLRKDCERAKGALSRQHQTHVEVESLVDGIDYFSEPLTRAKFEELNMELFNKTIGTVTNCLEDAGLTKTDIDEIVLVGGSTRIPKVQQLLKDFFNGKEPNKGVNPDEAIAFGAAVLGGACSGDSWNETKGLILRDIVPFTLGMDIGDRVHECIPRNTVIPNKMSTKLFLRTKDNTAPVVAYECEGRLLPNECSEIKRIPVRFDKATRIEVFFDIDANGILHVTIEEDVKARDKVLARLSLEDVADVANTIKGIMYPSNLDKRRKLHSTIEKARALLETKFDTVEQEDFEEMEEKLRELVKIEITHFA</sequence>
<dbReference type="GO" id="GO:0005524">
    <property type="term" value="F:ATP binding"/>
    <property type="evidence" value="ECO:0007669"/>
    <property type="project" value="UniProtKB-KW"/>
</dbReference>
<dbReference type="Gene3D" id="2.60.34.10">
    <property type="entry name" value="Substrate Binding Domain Of DNAk, Chain A, domain 1"/>
    <property type="match status" value="1"/>
</dbReference>
<accession>A0A2P6RXZ2</accession>
<evidence type="ECO:0000256" key="3">
    <source>
        <dbReference type="SAM" id="SignalP"/>
    </source>
</evidence>
<dbReference type="PROSITE" id="PS00329">
    <property type="entry name" value="HSP70_2"/>
    <property type="match status" value="1"/>
</dbReference>
<organism evidence="4 5">
    <name type="scientific">Rosa chinensis</name>
    <name type="common">China rose</name>
    <dbReference type="NCBI Taxonomy" id="74649"/>
    <lineage>
        <taxon>Eukaryota</taxon>
        <taxon>Viridiplantae</taxon>
        <taxon>Streptophyta</taxon>
        <taxon>Embryophyta</taxon>
        <taxon>Tracheophyta</taxon>
        <taxon>Spermatophyta</taxon>
        <taxon>Magnoliopsida</taxon>
        <taxon>eudicotyledons</taxon>
        <taxon>Gunneridae</taxon>
        <taxon>Pentapetalae</taxon>
        <taxon>rosids</taxon>
        <taxon>fabids</taxon>
        <taxon>Rosales</taxon>
        <taxon>Rosaceae</taxon>
        <taxon>Rosoideae</taxon>
        <taxon>Rosoideae incertae sedis</taxon>
        <taxon>Rosa</taxon>
    </lineage>
</organism>
<evidence type="ECO:0000313" key="5">
    <source>
        <dbReference type="Proteomes" id="UP000238479"/>
    </source>
</evidence>
<comment type="caution">
    <text evidence="4">The sequence shown here is derived from an EMBL/GenBank/DDBJ whole genome shotgun (WGS) entry which is preliminary data.</text>
</comment>
<protein>
    <submittedName>
        <fullName evidence="4">Putative Heat shock protein 70 family</fullName>
    </submittedName>
</protein>
<dbReference type="GO" id="GO:0140662">
    <property type="term" value="F:ATP-dependent protein folding chaperone"/>
    <property type="evidence" value="ECO:0007669"/>
    <property type="project" value="InterPro"/>
</dbReference>
<dbReference type="InterPro" id="IPR013126">
    <property type="entry name" value="Hsp_70_fam"/>
</dbReference>
<keyword evidence="5" id="KW-1185">Reference proteome</keyword>
<proteinExistence type="predicted"/>
<keyword evidence="4" id="KW-0346">Stress response</keyword>
<dbReference type="PANTHER" id="PTHR19375">
    <property type="entry name" value="HEAT SHOCK PROTEIN 70KDA"/>
    <property type="match status" value="1"/>
</dbReference>
<evidence type="ECO:0000313" key="4">
    <source>
        <dbReference type="EMBL" id="PRQ51274.1"/>
    </source>
</evidence>
<gene>
    <name evidence="4" type="ORF">RchiOBHm_Chr2g0142601</name>
</gene>
<dbReference type="PRINTS" id="PR00301">
    <property type="entry name" value="HEATSHOCK70"/>
</dbReference>
<dbReference type="Gene3D" id="3.90.640.10">
    <property type="entry name" value="Actin, Chain A, domain 4"/>
    <property type="match status" value="1"/>
</dbReference>
<feature type="chain" id="PRO_5015116530" evidence="3">
    <location>
        <begin position="19"/>
        <end position="428"/>
    </location>
</feature>
<dbReference type="SUPFAM" id="SSF100920">
    <property type="entry name" value="Heat shock protein 70kD (HSP70), peptide-binding domain"/>
    <property type="match status" value="1"/>
</dbReference>
<dbReference type="AlphaFoldDB" id="A0A2P6RXZ2"/>
<dbReference type="Proteomes" id="UP000238479">
    <property type="component" value="Chromosome 2"/>
</dbReference>
<evidence type="ECO:0000256" key="2">
    <source>
        <dbReference type="ARBA" id="ARBA00022840"/>
    </source>
</evidence>
<name>A0A2P6RXZ2_ROSCH</name>
<dbReference type="Gene3D" id="3.30.420.40">
    <property type="match status" value="2"/>
</dbReference>
<feature type="signal peptide" evidence="3">
    <location>
        <begin position="1"/>
        <end position="18"/>
    </location>
</feature>
<keyword evidence="1" id="KW-0547">Nucleotide-binding</keyword>
<reference evidence="4 5" key="1">
    <citation type="journal article" date="2018" name="Nat. Genet.">
        <title>The Rosa genome provides new insights in the design of modern roses.</title>
        <authorList>
            <person name="Bendahmane M."/>
        </authorList>
    </citation>
    <scope>NUCLEOTIDE SEQUENCE [LARGE SCALE GENOMIC DNA]</scope>
    <source>
        <strain evidence="5">cv. Old Blush</strain>
    </source>
</reference>